<dbReference type="Proteomes" id="UP000886803">
    <property type="component" value="Unassembled WGS sequence"/>
</dbReference>
<evidence type="ECO:0000313" key="2">
    <source>
        <dbReference type="Proteomes" id="UP000886803"/>
    </source>
</evidence>
<dbReference type="EMBL" id="DWYG01000078">
    <property type="protein sequence ID" value="HJB41865.1"/>
    <property type="molecule type" value="Genomic_DNA"/>
</dbReference>
<accession>A0A9D2M5M0</accession>
<organism evidence="1 2">
    <name type="scientific">Candidatus Gemmiger avicola</name>
    <dbReference type="NCBI Taxonomy" id="2838605"/>
    <lineage>
        <taxon>Bacteria</taxon>
        <taxon>Bacillati</taxon>
        <taxon>Bacillota</taxon>
        <taxon>Clostridia</taxon>
        <taxon>Eubacteriales</taxon>
        <taxon>Gemmiger</taxon>
    </lineage>
</organism>
<comment type="caution">
    <text evidence="1">The sequence shown here is derived from an EMBL/GenBank/DDBJ whole genome shotgun (WGS) entry which is preliminary data.</text>
</comment>
<evidence type="ECO:0000313" key="1">
    <source>
        <dbReference type="EMBL" id="HJB41865.1"/>
    </source>
</evidence>
<gene>
    <name evidence="1" type="ORF">H9945_05135</name>
</gene>
<name>A0A9D2M5M0_9FIRM</name>
<protein>
    <submittedName>
        <fullName evidence="1">Uncharacterized protein</fullName>
    </submittedName>
</protein>
<proteinExistence type="predicted"/>
<dbReference type="AlphaFoldDB" id="A0A9D2M5M0"/>
<sequence>MKNIATHFVRPYSTMKGVYKSMKISELLRHGAENALSAATLCRLAETTPRGLRHYISLERAAGAEILYSPGGRGGYFLPSLDAEQAQQERLAFYNVMRSRAIGTFKTLRPVAQSLGIPAGQLAFDLSDDEQQEEES</sequence>
<reference evidence="1" key="1">
    <citation type="journal article" date="2021" name="PeerJ">
        <title>Extensive microbial diversity within the chicken gut microbiome revealed by metagenomics and culture.</title>
        <authorList>
            <person name="Gilroy R."/>
            <person name="Ravi A."/>
            <person name="Getino M."/>
            <person name="Pursley I."/>
            <person name="Horton D.L."/>
            <person name="Alikhan N.F."/>
            <person name="Baker D."/>
            <person name="Gharbi K."/>
            <person name="Hall N."/>
            <person name="Watson M."/>
            <person name="Adriaenssens E.M."/>
            <person name="Foster-Nyarko E."/>
            <person name="Jarju S."/>
            <person name="Secka A."/>
            <person name="Antonio M."/>
            <person name="Oren A."/>
            <person name="Chaudhuri R.R."/>
            <person name="La Ragione R."/>
            <person name="Hildebrand F."/>
            <person name="Pallen M.J."/>
        </authorList>
    </citation>
    <scope>NUCLEOTIDE SEQUENCE</scope>
    <source>
        <strain evidence="1">ChiBcec8-13705</strain>
    </source>
</reference>
<reference evidence="1" key="2">
    <citation type="submission" date="2021-04" db="EMBL/GenBank/DDBJ databases">
        <authorList>
            <person name="Gilroy R."/>
        </authorList>
    </citation>
    <scope>NUCLEOTIDE SEQUENCE</scope>
    <source>
        <strain evidence="1">ChiBcec8-13705</strain>
    </source>
</reference>